<comment type="caution">
    <text evidence="1">The sequence shown here is derived from an EMBL/GenBank/DDBJ whole genome shotgun (WGS) entry which is preliminary data.</text>
</comment>
<dbReference type="Proteomes" id="UP000530928">
    <property type="component" value="Unassembled WGS sequence"/>
</dbReference>
<evidence type="ECO:0000313" key="2">
    <source>
        <dbReference type="Proteomes" id="UP000530928"/>
    </source>
</evidence>
<dbReference type="RefSeq" id="WP_181612533.1">
    <property type="nucleotide sequence ID" value="NZ_BAABAM010000005.1"/>
</dbReference>
<keyword evidence="2" id="KW-1185">Reference proteome</keyword>
<accession>A0A7W0CMH8</accession>
<sequence length="716" mass="75876">MAVAWGPVRGRVVFDSTWQQGVREQQSTGFSWTGTRSLLVTDWPAVYVHDSGGMGLGRAPAVVALDPARDPEASIELADNSTRLVADLRLPQGRSIRMSSGVLPPAALATLTGLRGRLLPDAAAADFVSPCAVSITPQFESPEGVEAEITAYVVLAGGRLMVRARGEVLVEWPVNRAALSAYGPASVRLRGGALLGGRFLTGATVHLATVQVRQAFMAAASALNEGSATVAVPMRRPSSTAGSAGLSAQVTIRGPVPGRPAAKADCVLTDDSLEFQATDTQRVVAAFALDDPQLRVAGSAERFVVFTPAHGPLAVTCDSGTFGRRLHENTKLREAAERTLSSGILPAELADGSPVAIAFAGDGMRVKGPDVNVRIAYDTIRGVEGDLAGARPALRVSAERGEHVIVAQPELVQAAHIEIKAWSYASATPRQIPDLLRAAVGLEEDYLLYTIFGPFYELHAALLGQAEELLPAESPEERARVAAGLQIGLGELQRHLDQVAFVLPAFLRHRDALLIRAAGGGEPAWLKQGEAAMRAALAPTQRIAAETAQLAAQVSRLVDLDPDALPKVSYAGAAVSLGAAALINPVFAVSGLSQAYSARTQGEKRKAHVTAQSERGWATVLERWNALIASTLPVLSYVITENVFALRWAAARRISTEVASAKEPDAALRAVARRLATLDVMRKYPASPAVRLRRGEIADQLRARRDSLSTPRFTGF</sequence>
<evidence type="ECO:0000313" key="1">
    <source>
        <dbReference type="EMBL" id="MBA2893759.1"/>
    </source>
</evidence>
<protein>
    <submittedName>
        <fullName evidence="1">Uncharacterized protein</fullName>
    </submittedName>
</protein>
<dbReference type="AlphaFoldDB" id="A0A7W0CMH8"/>
<dbReference type="EMBL" id="JACDUR010000005">
    <property type="protein sequence ID" value="MBA2893759.1"/>
    <property type="molecule type" value="Genomic_DNA"/>
</dbReference>
<proteinExistence type="predicted"/>
<gene>
    <name evidence="1" type="ORF">HNR30_005120</name>
</gene>
<name>A0A7W0CMH8_9ACTN</name>
<reference evidence="1 2" key="1">
    <citation type="submission" date="2020-07" db="EMBL/GenBank/DDBJ databases">
        <title>Genomic Encyclopedia of Type Strains, Phase IV (KMG-IV): sequencing the most valuable type-strain genomes for metagenomic binning, comparative biology and taxonomic classification.</title>
        <authorList>
            <person name="Goeker M."/>
        </authorList>
    </citation>
    <scope>NUCLEOTIDE SEQUENCE [LARGE SCALE GENOMIC DNA]</scope>
    <source>
        <strain evidence="1 2">DSM 45533</strain>
    </source>
</reference>
<organism evidence="1 2">
    <name type="scientific">Nonomuraea soli</name>
    <dbReference type="NCBI Taxonomy" id="1032476"/>
    <lineage>
        <taxon>Bacteria</taxon>
        <taxon>Bacillati</taxon>
        <taxon>Actinomycetota</taxon>
        <taxon>Actinomycetes</taxon>
        <taxon>Streptosporangiales</taxon>
        <taxon>Streptosporangiaceae</taxon>
        <taxon>Nonomuraea</taxon>
    </lineage>
</organism>